<reference evidence="2 3" key="1">
    <citation type="journal article" date="2016" name="Nat. Commun.">
        <title>Thousands of microbial genomes shed light on interconnected biogeochemical processes in an aquifer system.</title>
        <authorList>
            <person name="Anantharaman K."/>
            <person name="Brown C.T."/>
            <person name="Hug L.A."/>
            <person name="Sharon I."/>
            <person name="Castelle C.J."/>
            <person name="Probst A.J."/>
            <person name="Thomas B.C."/>
            <person name="Singh A."/>
            <person name="Wilkins M.J."/>
            <person name="Karaoz U."/>
            <person name="Brodie E.L."/>
            <person name="Williams K.H."/>
            <person name="Hubbard S.S."/>
            <person name="Banfield J.F."/>
        </authorList>
    </citation>
    <scope>NUCLEOTIDE SEQUENCE [LARGE SCALE GENOMIC DNA]</scope>
</reference>
<feature type="transmembrane region" description="Helical" evidence="1">
    <location>
        <begin position="92"/>
        <end position="121"/>
    </location>
</feature>
<proteinExistence type="predicted"/>
<evidence type="ECO:0000313" key="2">
    <source>
        <dbReference type="EMBL" id="OGZ36762.1"/>
    </source>
</evidence>
<dbReference type="Pfam" id="PF06695">
    <property type="entry name" value="Sm_multidrug_ex"/>
    <property type="match status" value="1"/>
</dbReference>
<dbReference type="EMBL" id="MHNB01000022">
    <property type="protein sequence ID" value="OGZ36762.1"/>
    <property type="molecule type" value="Genomic_DNA"/>
</dbReference>
<dbReference type="PANTHER" id="PTHR36007:SF2">
    <property type="entry name" value="TRANSPORT PROTEIN-RELATED"/>
    <property type="match status" value="1"/>
</dbReference>
<feature type="transmembrane region" description="Helical" evidence="1">
    <location>
        <begin position="127"/>
        <end position="154"/>
    </location>
</feature>
<evidence type="ECO:0000256" key="1">
    <source>
        <dbReference type="SAM" id="Phobius"/>
    </source>
</evidence>
<dbReference type="STRING" id="1801997.A3J64_03470"/>
<dbReference type="Proteomes" id="UP000177061">
    <property type="component" value="Unassembled WGS sequence"/>
</dbReference>
<name>A0A1G2FG30_9BACT</name>
<dbReference type="InterPro" id="IPR009577">
    <property type="entry name" value="Sm_multidrug_ex"/>
</dbReference>
<feature type="transmembrane region" description="Helical" evidence="1">
    <location>
        <begin position="38"/>
        <end position="57"/>
    </location>
</feature>
<sequence>MSFPPQLITFLIAALPLSELRGAIPLALTVYGLSPLSAFIWAVLGNMAPVIFLVWLLEPVSRYLSRHFYFFNRFFTWLFERTRKKHSRHFEIWGSLALVTFVAIPLPLTGGWAGAAAAFVFGVPKKLALPLIFLGVVMAGLLVTLISLGILGVAPLDI</sequence>
<dbReference type="PANTHER" id="PTHR36007">
    <property type="entry name" value="TRANSPORT PROTEIN-RELATED"/>
    <property type="match status" value="1"/>
</dbReference>
<protein>
    <submittedName>
        <fullName evidence="2">Ligand-binding protein SH3</fullName>
    </submittedName>
</protein>
<evidence type="ECO:0000313" key="3">
    <source>
        <dbReference type="Proteomes" id="UP000177061"/>
    </source>
</evidence>
<dbReference type="AlphaFoldDB" id="A0A1G2FG30"/>
<organism evidence="2 3">
    <name type="scientific">Candidatus Portnoybacteria bacterium RIFCSPHIGHO2_12_FULL_38_9</name>
    <dbReference type="NCBI Taxonomy" id="1801997"/>
    <lineage>
        <taxon>Bacteria</taxon>
        <taxon>Candidatus Portnoyibacteriota</taxon>
    </lineage>
</organism>
<comment type="caution">
    <text evidence="2">The sequence shown here is derived from an EMBL/GenBank/DDBJ whole genome shotgun (WGS) entry which is preliminary data.</text>
</comment>
<keyword evidence="1" id="KW-0472">Membrane</keyword>
<gene>
    <name evidence="2" type="ORF">A3J64_03470</name>
</gene>
<keyword evidence="1" id="KW-0812">Transmembrane</keyword>
<accession>A0A1G2FG30</accession>
<keyword evidence="1" id="KW-1133">Transmembrane helix</keyword>